<evidence type="ECO:0000313" key="1">
    <source>
        <dbReference type="EMBL" id="KAJ6774036.1"/>
    </source>
</evidence>
<reference evidence="1" key="2">
    <citation type="journal article" date="2023" name="Int. J. Mol. Sci.">
        <title>De Novo Assembly and Annotation of 11 Diverse Shrub Willow (Salix) Genomes Reveals Novel Gene Organization in Sex-Linked Regions.</title>
        <authorList>
            <person name="Hyden B."/>
            <person name="Feng K."/>
            <person name="Yates T.B."/>
            <person name="Jawdy S."/>
            <person name="Cereghino C."/>
            <person name="Smart L.B."/>
            <person name="Muchero W."/>
        </authorList>
    </citation>
    <scope>NUCLEOTIDE SEQUENCE</scope>
    <source>
        <tissue evidence="1">Shoot tip</tissue>
    </source>
</reference>
<dbReference type="OrthoDB" id="10249045at2759"/>
<protein>
    <submittedName>
        <fullName evidence="1">Uncharacterized protein</fullName>
    </submittedName>
</protein>
<keyword evidence="2" id="KW-1185">Reference proteome</keyword>
<accession>A0A9Q0WX03</accession>
<organism evidence="1 2">
    <name type="scientific">Salix purpurea</name>
    <name type="common">Purple osier willow</name>
    <dbReference type="NCBI Taxonomy" id="77065"/>
    <lineage>
        <taxon>Eukaryota</taxon>
        <taxon>Viridiplantae</taxon>
        <taxon>Streptophyta</taxon>
        <taxon>Embryophyta</taxon>
        <taxon>Tracheophyta</taxon>
        <taxon>Spermatophyta</taxon>
        <taxon>Magnoliopsida</taxon>
        <taxon>eudicotyledons</taxon>
        <taxon>Gunneridae</taxon>
        <taxon>Pentapetalae</taxon>
        <taxon>rosids</taxon>
        <taxon>fabids</taxon>
        <taxon>Malpighiales</taxon>
        <taxon>Salicaceae</taxon>
        <taxon>Saliceae</taxon>
        <taxon>Salix</taxon>
    </lineage>
</organism>
<evidence type="ECO:0000313" key="2">
    <source>
        <dbReference type="Proteomes" id="UP001151532"/>
    </source>
</evidence>
<dbReference type="Proteomes" id="UP001151532">
    <property type="component" value="Chromosome 5"/>
</dbReference>
<sequence>MFGTHRYMTYLHISPLEQVADGNQQNLCQL</sequence>
<comment type="caution">
    <text evidence="1">The sequence shown here is derived from an EMBL/GenBank/DDBJ whole genome shotgun (WGS) entry which is preliminary data.</text>
</comment>
<gene>
    <name evidence="1" type="ORF">OIU79_017464</name>
</gene>
<dbReference type="AlphaFoldDB" id="A0A9Q0WX03"/>
<reference evidence="1" key="1">
    <citation type="submission" date="2022-11" db="EMBL/GenBank/DDBJ databases">
        <authorList>
            <person name="Hyden B.L."/>
            <person name="Feng K."/>
            <person name="Yates T."/>
            <person name="Jawdy S."/>
            <person name="Smart L.B."/>
            <person name="Muchero W."/>
        </authorList>
    </citation>
    <scope>NUCLEOTIDE SEQUENCE</scope>
    <source>
        <tissue evidence="1">Shoot tip</tissue>
    </source>
</reference>
<proteinExistence type="predicted"/>
<dbReference type="EMBL" id="JAPFFK010000002">
    <property type="protein sequence ID" value="KAJ6774036.1"/>
    <property type="molecule type" value="Genomic_DNA"/>
</dbReference>
<name>A0A9Q0WX03_SALPP</name>